<keyword evidence="1" id="KW-1133">Transmembrane helix</keyword>
<reference evidence="2" key="1">
    <citation type="submission" date="2020-07" db="EMBL/GenBank/DDBJ databases">
        <title>Huge and variable diversity of episymbiotic CPR bacteria and DPANN archaea in groundwater ecosystems.</title>
        <authorList>
            <person name="He C.Y."/>
            <person name="Keren R."/>
            <person name="Whittaker M."/>
            <person name="Farag I.F."/>
            <person name="Doudna J."/>
            <person name="Cate J.H.D."/>
            <person name="Banfield J.F."/>
        </authorList>
    </citation>
    <scope>NUCLEOTIDE SEQUENCE</scope>
    <source>
        <strain evidence="2">NC_groundwater_17_Pr7_B-0.1um_64_12</strain>
    </source>
</reference>
<name>A0A931LTP1_FIMGI</name>
<keyword evidence="1" id="KW-0472">Membrane</keyword>
<protein>
    <submittedName>
        <fullName evidence="2">Uncharacterized protein</fullName>
    </submittedName>
</protein>
<keyword evidence="1" id="KW-0812">Transmembrane</keyword>
<organism evidence="2 3">
    <name type="scientific">Fimbriimonas ginsengisoli</name>
    <dbReference type="NCBI Taxonomy" id="1005039"/>
    <lineage>
        <taxon>Bacteria</taxon>
        <taxon>Bacillati</taxon>
        <taxon>Armatimonadota</taxon>
        <taxon>Fimbriimonadia</taxon>
        <taxon>Fimbriimonadales</taxon>
        <taxon>Fimbriimonadaceae</taxon>
        <taxon>Fimbriimonas</taxon>
    </lineage>
</organism>
<dbReference type="Proteomes" id="UP000727962">
    <property type="component" value="Unassembled WGS sequence"/>
</dbReference>
<evidence type="ECO:0000256" key="1">
    <source>
        <dbReference type="SAM" id="Phobius"/>
    </source>
</evidence>
<feature type="transmembrane region" description="Helical" evidence="1">
    <location>
        <begin position="12"/>
        <end position="31"/>
    </location>
</feature>
<comment type="caution">
    <text evidence="2">The sequence shown here is derived from an EMBL/GenBank/DDBJ whole genome shotgun (WGS) entry which is preliminary data.</text>
</comment>
<proteinExistence type="predicted"/>
<dbReference type="AlphaFoldDB" id="A0A931LTP1"/>
<sequence>MSETYYDFGPVTQPFLPILTTGIILPLALFAQRVRPNRITLRASIVMCAWVVVSWAAGLPAGFAMAGFVSSMLMLGIGKPSHALRVAVSVIVVSCAVVLATIYPVMLGSVSIREAKLVGGAMGNVVSVPRQDLSVHALHINLPSLIVSSCHSWTTFPALRSGRMLQAVTPIGDRGVSSAVRN</sequence>
<evidence type="ECO:0000313" key="3">
    <source>
        <dbReference type="Proteomes" id="UP000727962"/>
    </source>
</evidence>
<dbReference type="EMBL" id="JACOSL010000052">
    <property type="protein sequence ID" value="MBI1757144.1"/>
    <property type="molecule type" value="Genomic_DNA"/>
</dbReference>
<feature type="transmembrane region" description="Helical" evidence="1">
    <location>
        <begin position="86"/>
        <end position="106"/>
    </location>
</feature>
<accession>A0A931LTP1</accession>
<evidence type="ECO:0000313" key="2">
    <source>
        <dbReference type="EMBL" id="MBI1757144.1"/>
    </source>
</evidence>
<feature type="transmembrane region" description="Helical" evidence="1">
    <location>
        <begin position="43"/>
        <end position="66"/>
    </location>
</feature>
<gene>
    <name evidence="2" type="ORF">HYR64_08575</name>
</gene>